<feature type="transmembrane region" description="Helical" evidence="1">
    <location>
        <begin position="21"/>
        <end position="43"/>
    </location>
</feature>
<sequence>MTILDRQVSLQQNLYFALQRYRIFWFILLLTATLDYVTTLQFMLNDSIALEANLVIRYLAYEFGIFSGVMIGKSLQVVSAMAFCALSRELSRAVLLLIILLNCLAIFINTAFS</sequence>
<dbReference type="Proteomes" id="UP001248581">
    <property type="component" value="Chromosome"/>
</dbReference>
<name>A0ABY9TKX4_9GAMM</name>
<reference evidence="3" key="1">
    <citation type="submission" date="2023-09" db="EMBL/GenBank/DDBJ databases">
        <authorList>
            <person name="Li S."/>
            <person name="Li X."/>
            <person name="Zhang C."/>
            <person name="Zhao Z."/>
        </authorList>
    </citation>
    <scope>NUCLEOTIDE SEQUENCE [LARGE SCALE GENOMIC DNA]</scope>
    <source>
        <strain evidence="3">SQ345</strain>
    </source>
</reference>
<gene>
    <name evidence="2" type="ORF">RI845_18110</name>
</gene>
<evidence type="ECO:0000313" key="3">
    <source>
        <dbReference type="Proteomes" id="UP001248581"/>
    </source>
</evidence>
<dbReference type="EMBL" id="CP134146">
    <property type="protein sequence ID" value="WNC68419.1"/>
    <property type="molecule type" value="Genomic_DNA"/>
</dbReference>
<organism evidence="2 3">
    <name type="scientific">Thalassotalea nanhaiensis</name>
    <dbReference type="NCBI Taxonomy" id="3065648"/>
    <lineage>
        <taxon>Bacteria</taxon>
        <taxon>Pseudomonadati</taxon>
        <taxon>Pseudomonadota</taxon>
        <taxon>Gammaproteobacteria</taxon>
        <taxon>Alteromonadales</taxon>
        <taxon>Colwelliaceae</taxon>
        <taxon>Thalassotalea</taxon>
    </lineage>
</organism>
<evidence type="ECO:0000256" key="1">
    <source>
        <dbReference type="SAM" id="Phobius"/>
    </source>
</evidence>
<proteinExistence type="predicted"/>
<evidence type="ECO:0000313" key="2">
    <source>
        <dbReference type="EMBL" id="WNC68419.1"/>
    </source>
</evidence>
<dbReference type="RefSeq" id="WP_348387575.1">
    <property type="nucleotide sequence ID" value="NZ_CP134146.1"/>
</dbReference>
<protein>
    <recommendedName>
        <fullName evidence="4">DUF5658 domain-containing protein</fullName>
    </recommendedName>
</protein>
<keyword evidence="3" id="KW-1185">Reference proteome</keyword>
<keyword evidence="1" id="KW-0472">Membrane</keyword>
<keyword evidence="1" id="KW-0812">Transmembrane</keyword>
<keyword evidence="1" id="KW-1133">Transmembrane helix</keyword>
<evidence type="ECO:0008006" key="4">
    <source>
        <dbReference type="Google" id="ProtNLM"/>
    </source>
</evidence>
<feature type="transmembrane region" description="Helical" evidence="1">
    <location>
        <begin position="93"/>
        <end position="112"/>
    </location>
</feature>
<accession>A0ABY9TKX4</accession>
<feature type="transmembrane region" description="Helical" evidence="1">
    <location>
        <begin position="63"/>
        <end position="86"/>
    </location>
</feature>